<dbReference type="AlphaFoldDB" id="A0AAD1UN66"/>
<sequence>MQIIRLFSWTMCSLSCMFSRISLHLISLRGSEVSFLIDAELFHPIARVFIKIISYFSAVL</sequence>
<dbReference type="Proteomes" id="UP001295684">
    <property type="component" value="Unassembled WGS sequence"/>
</dbReference>
<keyword evidence="3" id="KW-1185">Reference proteome</keyword>
<name>A0AAD1UN66_EUPCR</name>
<feature type="signal peptide" evidence="1">
    <location>
        <begin position="1"/>
        <end position="15"/>
    </location>
</feature>
<feature type="chain" id="PRO_5042213310" evidence="1">
    <location>
        <begin position="16"/>
        <end position="60"/>
    </location>
</feature>
<proteinExistence type="predicted"/>
<comment type="caution">
    <text evidence="2">The sequence shown here is derived from an EMBL/GenBank/DDBJ whole genome shotgun (WGS) entry which is preliminary data.</text>
</comment>
<gene>
    <name evidence="2" type="ORF">ECRASSUSDP1_LOCUS11287</name>
</gene>
<evidence type="ECO:0000256" key="1">
    <source>
        <dbReference type="SAM" id="SignalP"/>
    </source>
</evidence>
<reference evidence="2" key="1">
    <citation type="submission" date="2023-07" db="EMBL/GenBank/DDBJ databases">
        <authorList>
            <consortium name="AG Swart"/>
            <person name="Singh M."/>
            <person name="Singh A."/>
            <person name="Seah K."/>
            <person name="Emmerich C."/>
        </authorList>
    </citation>
    <scope>NUCLEOTIDE SEQUENCE</scope>
    <source>
        <strain evidence="2">DP1</strain>
    </source>
</reference>
<protein>
    <submittedName>
        <fullName evidence="2">Uncharacterized protein</fullName>
    </submittedName>
</protein>
<evidence type="ECO:0000313" key="2">
    <source>
        <dbReference type="EMBL" id="CAI2369980.1"/>
    </source>
</evidence>
<dbReference type="EMBL" id="CAMPGE010011140">
    <property type="protein sequence ID" value="CAI2369980.1"/>
    <property type="molecule type" value="Genomic_DNA"/>
</dbReference>
<keyword evidence="1" id="KW-0732">Signal</keyword>
<accession>A0AAD1UN66</accession>
<evidence type="ECO:0000313" key="3">
    <source>
        <dbReference type="Proteomes" id="UP001295684"/>
    </source>
</evidence>
<organism evidence="2 3">
    <name type="scientific">Euplotes crassus</name>
    <dbReference type="NCBI Taxonomy" id="5936"/>
    <lineage>
        <taxon>Eukaryota</taxon>
        <taxon>Sar</taxon>
        <taxon>Alveolata</taxon>
        <taxon>Ciliophora</taxon>
        <taxon>Intramacronucleata</taxon>
        <taxon>Spirotrichea</taxon>
        <taxon>Hypotrichia</taxon>
        <taxon>Euplotida</taxon>
        <taxon>Euplotidae</taxon>
        <taxon>Moneuplotes</taxon>
    </lineage>
</organism>